<evidence type="ECO:0000313" key="2">
    <source>
        <dbReference type="Proteomes" id="UP000233399"/>
    </source>
</evidence>
<name>A0A2N1IU50_9PSED</name>
<dbReference type="EMBL" id="PJCG01000011">
    <property type="protein sequence ID" value="PKI24278.1"/>
    <property type="molecule type" value="Genomic_DNA"/>
</dbReference>
<accession>A0A2N1IU50</accession>
<gene>
    <name evidence="1" type="ORF">CXB65_08495</name>
</gene>
<reference evidence="1 2" key="1">
    <citation type="submission" date="2017-12" db="EMBL/GenBank/DDBJ databases">
        <title>Isolation and characterization of an aerobic denitrifying Pseudomonas monteilii CY06 from aquaculture ponds.</title>
        <authorList>
            <person name="Ma Q."/>
            <person name="Cai Y."/>
            <person name="He Z."/>
        </authorList>
    </citation>
    <scope>NUCLEOTIDE SEQUENCE [LARGE SCALE GENOMIC DNA]</scope>
    <source>
        <strain evidence="1 2">CY06</strain>
    </source>
</reference>
<sequence>MMTSVDAWKGCTAWECCAFTLVWFGPSRLAIVARLWALLGDTAPPVGAGLPANTGKAGARHRLGLFTG</sequence>
<evidence type="ECO:0000313" key="1">
    <source>
        <dbReference type="EMBL" id="PKI24278.1"/>
    </source>
</evidence>
<comment type="caution">
    <text evidence="1">The sequence shown here is derived from an EMBL/GenBank/DDBJ whole genome shotgun (WGS) entry which is preliminary data.</text>
</comment>
<organism evidence="1 2">
    <name type="scientific">Pseudomonas monteilii</name>
    <dbReference type="NCBI Taxonomy" id="76759"/>
    <lineage>
        <taxon>Bacteria</taxon>
        <taxon>Pseudomonadati</taxon>
        <taxon>Pseudomonadota</taxon>
        <taxon>Gammaproteobacteria</taxon>
        <taxon>Pseudomonadales</taxon>
        <taxon>Pseudomonadaceae</taxon>
        <taxon>Pseudomonas</taxon>
    </lineage>
</organism>
<dbReference type="Proteomes" id="UP000233399">
    <property type="component" value="Unassembled WGS sequence"/>
</dbReference>
<proteinExistence type="predicted"/>
<dbReference type="AlphaFoldDB" id="A0A2N1IU50"/>
<protein>
    <submittedName>
        <fullName evidence="1">Uncharacterized protein</fullName>
    </submittedName>
</protein>